<sequence length="380" mass="40063">MSDHTVEGTVAEGFEPVREEFEAFLAGEEHPPEAQLAVHRDGERVVDLWAGAETTADSLAPVYSITKGAAHFVVALLVQEGVLDLDGRVAEHWPEFAAHGKGDLTLRQLVTHQAGVVNIDAGLTVAELADDRVAAALLAEQKPAWEPGGGYGYHAFVIGALTGEVVRRATGRTIQQIFEERVRAPYRLDFFLGLPAGAEGRCLPILPMLPTPAQQAELAAAAPPELLAHSFLMTGDQPVDLVDFVNTRHVRALGQASAGGVGNARGIAAFYSAVVSASGGRPPLLSPATLDEVTRLQVTGTDLVTGEPDHFLLGFENLPLVHPSLSPRSFGHSGAAGSLALADAGRGLSYAYVRRRFAYPGGAAPENARLIEAVTASADR</sequence>
<organism evidence="2 3">
    <name type="scientific">Actinocorallia longicatena</name>
    <dbReference type="NCBI Taxonomy" id="111803"/>
    <lineage>
        <taxon>Bacteria</taxon>
        <taxon>Bacillati</taxon>
        <taxon>Actinomycetota</taxon>
        <taxon>Actinomycetes</taxon>
        <taxon>Streptosporangiales</taxon>
        <taxon>Thermomonosporaceae</taxon>
        <taxon>Actinocorallia</taxon>
    </lineage>
</organism>
<gene>
    <name evidence="2" type="ORF">GCM10010468_10650</name>
</gene>
<feature type="domain" description="Beta-lactamase-related" evidence="1">
    <location>
        <begin position="28"/>
        <end position="371"/>
    </location>
</feature>
<name>A0ABP6Q0P8_9ACTN</name>
<dbReference type="RefSeq" id="WP_344822748.1">
    <property type="nucleotide sequence ID" value="NZ_BAAAUV010000002.1"/>
</dbReference>
<dbReference type="PANTHER" id="PTHR43319">
    <property type="entry name" value="BETA-LACTAMASE-RELATED"/>
    <property type="match status" value="1"/>
</dbReference>
<dbReference type="Gene3D" id="3.40.710.10">
    <property type="entry name" value="DD-peptidase/beta-lactamase superfamily"/>
    <property type="match status" value="1"/>
</dbReference>
<dbReference type="InterPro" id="IPR012338">
    <property type="entry name" value="Beta-lactam/transpept-like"/>
</dbReference>
<evidence type="ECO:0000259" key="1">
    <source>
        <dbReference type="Pfam" id="PF00144"/>
    </source>
</evidence>
<comment type="caution">
    <text evidence="2">The sequence shown here is derived from an EMBL/GenBank/DDBJ whole genome shotgun (WGS) entry which is preliminary data.</text>
</comment>
<dbReference type="InterPro" id="IPR052907">
    <property type="entry name" value="Beta-lactamase/esterase"/>
</dbReference>
<dbReference type="Proteomes" id="UP001501237">
    <property type="component" value="Unassembled WGS sequence"/>
</dbReference>
<evidence type="ECO:0000313" key="3">
    <source>
        <dbReference type="Proteomes" id="UP001501237"/>
    </source>
</evidence>
<protein>
    <submittedName>
        <fullName evidence="2">Serine hydrolase domain-containing protein</fullName>
    </submittedName>
</protein>
<dbReference type="EMBL" id="BAAAUV010000002">
    <property type="protein sequence ID" value="GAA3198728.1"/>
    <property type="molecule type" value="Genomic_DNA"/>
</dbReference>
<accession>A0ABP6Q0P8</accession>
<dbReference type="SUPFAM" id="SSF56601">
    <property type="entry name" value="beta-lactamase/transpeptidase-like"/>
    <property type="match status" value="1"/>
</dbReference>
<dbReference type="Pfam" id="PF00144">
    <property type="entry name" value="Beta-lactamase"/>
    <property type="match status" value="1"/>
</dbReference>
<dbReference type="InterPro" id="IPR001466">
    <property type="entry name" value="Beta-lactam-related"/>
</dbReference>
<proteinExistence type="predicted"/>
<reference evidence="3" key="1">
    <citation type="journal article" date="2019" name="Int. J. Syst. Evol. Microbiol.">
        <title>The Global Catalogue of Microorganisms (GCM) 10K type strain sequencing project: providing services to taxonomists for standard genome sequencing and annotation.</title>
        <authorList>
            <consortium name="The Broad Institute Genomics Platform"/>
            <consortium name="The Broad Institute Genome Sequencing Center for Infectious Disease"/>
            <person name="Wu L."/>
            <person name="Ma J."/>
        </authorList>
    </citation>
    <scope>NUCLEOTIDE SEQUENCE [LARGE SCALE GENOMIC DNA]</scope>
    <source>
        <strain evidence="3">JCM 9377</strain>
    </source>
</reference>
<keyword evidence="2" id="KW-0378">Hydrolase</keyword>
<dbReference type="GO" id="GO:0016787">
    <property type="term" value="F:hydrolase activity"/>
    <property type="evidence" value="ECO:0007669"/>
    <property type="project" value="UniProtKB-KW"/>
</dbReference>
<keyword evidence="3" id="KW-1185">Reference proteome</keyword>
<dbReference type="PANTHER" id="PTHR43319:SF3">
    <property type="entry name" value="BETA-LACTAMASE-RELATED DOMAIN-CONTAINING PROTEIN"/>
    <property type="match status" value="1"/>
</dbReference>
<evidence type="ECO:0000313" key="2">
    <source>
        <dbReference type="EMBL" id="GAA3198728.1"/>
    </source>
</evidence>